<dbReference type="InterPro" id="IPR046347">
    <property type="entry name" value="bZIP_sf"/>
</dbReference>
<keyword evidence="8" id="KW-1185">Reference proteome</keyword>
<gene>
    <name evidence="7" type="ORF">PBRASI_LOCUS6216</name>
</gene>
<keyword evidence="2" id="KW-0238">DNA-binding</keyword>
<evidence type="ECO:0000256" key="3">
    <source>
        <dbReference type="ARBA" id="ARBA00023163"/>
    </source>
</evidence>
<evidence type="ECO:0000256" key="5">
    <source>
        <dbReference type="SAM" id="MobiDB-lite"/>
    </source>
</evidence>
<keyword evidence="4" id="KW-0175">Coiled coil</keyword>
<reference evidence="7" key="1">
    <citation type="submission" date="2021-06" db="EMBL/GenBank/DDBJ databases">
        <authorList>
            <person name="Kallberg Y."/>
            <person name="Tangrot J."/>
            <person name="Rosling A."/>
        </authorList>
    </citation>
    <scope>NUCLEOTIDE SEQUENCE</scope>
    <source>
        <strain evidence="7">BR232B</strain>
    </source>
</reference>
<evidence type="ECO:0000313" key="7">
    <source>
        <dbReference type="EMBL" id="CAG8573236.1"/>
    </source>
</evidence>
<feature type="region of interest" description="Disordered" evidence="5">
    <location>
        <begin position="78"/>
        <end position="100"/>
    </location>
</feature>
<dbReference type="CDD" id="cd14686">
    <property type="entry name" value="bZIP"/>
    <property type="match status" value="1"/>
</dbReference>
<evidence type="ECO:0000313" key="8">
    <source>
        <dbReference type="Proteomes" id="UP000789739"/>
    </source>
</evidence>
<comment type="caution">
    <text evidence="7">The sequence shown here is derived from an EMBL/GenBank/DDBJ whole genome shotgun (WGS) entry which is preliminary data.</text>
</comment>
<feature type="domain" description="BZIP" evidence="6">
    <location>
        <begin position="162"/>
        <end position="214"/>
    </location>
</feature>
<evidence type="ECO:0000256" key="1">
    <source>
        <dbReference type="ARBA" id="ARBA00023015"/>
    </source>
</evidence>
<dbReference type="PROSITE" id="PS50217">
    <property type="entry name" value="BZIP"/>
    <property type="match status" value="1"/>
</dbReference>
<dbReference type="Proteomes" id="UP000789739">
    <property type="component" value="Unassembled WGS sequence"/>
</dbReference>
<dbReference type="EMBL" id="CAJVPI010000800">
    <property type="protein sequence ID" value="CAG8573236.1"/>
    <property type="molecule type" value="Genomic_DNA"/>
</dbReference>
<dbReference type="Pfam" id="PF03131">
    <property type="entry name" value="bZIP_Maf"/>
    <property type="match status" value="1"/>
</dbReference>
<dbReference type="Gene3D" id="1.20.5.170">
    <property type="match status" value="1"/>
</dbReference>
<dbReference type="SUPFAM" id="SSF57959">
    <property type="entry name" value="Leucine zipper domain"/>
    <property type="match status" value="1"/>
</dbReference>
<feature type="region of interest" description="Disordered" evidence="5">
    <location>
        <begin position="118"/>
        <end position="144"/>
    </location>
</feature>
<feature type="compositionally biased region" description="Polar residues" evidence="5">
    <location>
        <begin position="135"/>
        <end position="144"/>
    </location>
</feature>
<proteinExistence type="predicted"/>
<dbReference type="PROSITE" id="PS00036">
    <property type="entry name" value="BZIP_BASIC"/>
    <property type="match status" value="1"/>
</dbReference>
<dbReference type="OrthoDB" id="2400924at2759"/>
<dbReference type="AlphaFoldDB" id="A0A9N9BPM5"/>
<evidence type="ECO:0000259" key="6">
    <source>
        <dbReference type="PROSITE" id="PS50217"/>
    </source>
</evidence>
<name>A0A9N9BPM5_9GLOM</name>
<dbReference type="InterPro" id="IPR004826">
    <property type="entry name" value="bZIP_Maf"/>
</dbReference>
<keyword evidence="3" id="KW-0804">Transcription</keyword>
<dbReference type="SMART" id="SM00338">
    <property type="entry name" value="BRLZ"/>
    <property type="match status" value="1"/>
</dbReference>
<protein>
    <submittedName>
        <fullName evidence="7">1446_t:CDS:1</fullName>
    </submittedName>
</protein>
<dbReference type="GO" id="GO:0003700">
    <property type="term" value="F:DNA-binding transcription factor activity"/>
    <property type="evidence" value="ECO:0007669"/>
    <property type="project" value="InterPro"/>
</dbReference>
<dbReference type="InterPro" id="IPR004827">
    <property type="entry name" value="bZIP"/>
</dbReference>
<feature type="region of interest" description="Disordered" evidence="5">
    <location>
        <begin position="27"/>
        <end position="49"/>
    </location>
</feature>
<sequence length="236" mass="27059">MSSAFRMALVRVTVIELRQSNYKYFNEPDKQLTPNPSSQSSFPPVPQPTKAMEITDHNKHNNHSYPQPLAIHTIIDSQTTHTTRKRSKRRQDPPNAILKPLLPRLPAPVVAAKARLPTPPGRFLTPKTPVITPKALSSPNSPETQTDLMPMLLQAAAQAAVRDKRQERMVKNRAAAYESRKRKREEAERLMKENKDLKARVNELERTLTEITRERDAAFRENHRLKLRLEKERAAD</sequence>
<evidence type="ECO:0000256" key="2">
    <source>
        <dbReference type="ARBA" id="ARBA00023125"/>
    </source>
</evidence>
<accession>A0A9N9BPM5</accession>
<evidence type="ECO:0000256" key="4">
    <source>
        <dbReference type="SAM" id="Coils"/>
    </source>
</evidence>
<feature type="coiled-coil region" evidence="4">
    <location>
        <begin position="173"/>
        <end position="221"/>
    </location>
</feature>
<organism evidence="7 8">
    <name type="scientific">Paraglomus brasilianum</name>
    <dbReference type="NCBI Taxonomy" id="144538"/>
    <lineage>
        <taxon>Eukaryota</taxon>
        <taxon>Fungi</taxon>
        <taxon>Fungi incertae sedis</taxon>
        <taxon>Mucoromycota</taxon>
        <taxon>Glomeromycotina</taxon>
        <taxon>Glomeromycetes</taxon>
        <taxon>Paraglomerales</taxon>
        <taxon>Paraglomeraceae</taxon>
        <taxon>Paraglomus</taxon>
    </lineage>
</organism>
<keyword evidence="1" id="KW-0805">Transcription regulation</keyword>